<evidence type="ECO:0000259" key="6">
    <source>
        <dbReference type="Pfam" id="PF00389"/>
    </source>
</evidence>
<evidence type="ECO:0000256" key="2">
    <source>
        <dbReference type="ARBA" id="ARBA00022605"/>
    </source>
</evidence>
<name>A0ABU4Y7K1_9HYPH</name>
<dbReference type="RefSeq" id="WP_320291006.1">
    <property type="nucleotide sequence ID" value="NZ_JAVIIW010000061.1"/>
</dbReference>
<organism evidence="8 9">
    <name type="scientific">Mesorhizobium album</name>
    <dbReference type="NCBI Taxonomy" id="3072314"/>
    <lineage>
        <taxon>Bacteria</taxon>
        <taxon>Pseudomonadati</taxon>
        <taxon>Pseudomonadota</taxon>
        <taxon>Alphaproteobacteria</taxon>
        <taxon>Hyphomicrobiales</taxon>
        <taxon>Phyllobacteriaceae</taxon>
        <taxon>Mesorhizobium</taxon>
    </lineage>
</organism>
<dbReference type="Pfam" id="PF02826">
    <property type="entry name" value="2-Hacid_dh_C"/>
    <property type="match status" value="1"/>
</dbReference>
<dbReference type="Gene3D" id="3.40.50.720">
    <property type="entry name" value="NAD(P)-binding Rossmann-like Domain"/>
    <property type="match status" value="2"/>
</dbReference>
<feature type="domain" description="D-isomer specific 2-hydroxyacid dehydrogenase NAD-binding" evidence="7">
    <location>
        <begin position="98"/>
        <end position="266"/>
    </location>
</feature>
<accession>A0ABU4Y7K1</accession>
<dbReference type="InterPro" id="IPR029752">
    <property type="entry name" value="D-isomer_DH_CS1"/>
</dbReference>
<dbReference type="InterPro" id="IPR006139">
    <property type="entry name" value="D-isomer_2_OHA_DH_cat_dom"/>
</dbReference>
<proteinExistence type="inferred from homology"/>
<dbReference type="PANTHER" id="PTHR42789">
    <property type="entry name" value="D-ISOMER SPECIFIC 2-HYDROXYACID DEHYDROGENASE FAMILY PROTEIN (AFU_ORTHOLOGUE AFUA_6G10090)"/>
    <property type="match status" value="1"/>
</dbReference>
<dbReference type="Pfam" id="PF00389">
    <property type="entry name" value="2-Hacid_dh"/>
    <property type="match status" value="1"/>
</dbReference>
<dbReference type="InterPro" id="IPR036291">
    <property type="entry name" value="NAD(P)-bd_dom_sf"/>
</dbReference>
<evidence type="ECO:0000256" key="5">
    <source>
        <dbReference type="RuleBase" id="RU003719"/>
    </source>
</evidence>
<evidence type="ECO:0000259" key="7">
    <source>
        <dbReference type="Pfam" id="PF02826"/>
    </source>
</evidence>
<keyword evidence="2" id="KW-0028">Amino-acid biosynthesis</keyword>
<gene>
    <name evidence="8" type="ORF">RFN28_31275</name>
</gene>
<feature type="domain" description="D-isomer specific 2-hydroxyacid dehydrogenase catalytic" evidence="6">
    <location>
        <begin position="16"/>
        <end position="284"/>
    </location>
</feature>
<keyword evidence="3 5" id="KW-0560">Oxidoreductase</keyword>
<reference evidence="8 9" key="1">
    <citation type="submission" date="2023-08" db="EMBL/GenBank/DDBJ databases">
        <title>Implementing the SeqCode for naming new Mesorhizobium species isolated from Vachellia karroo root nodules.</title>
        <authorList>
            <person name="Van Lill M."/>
        </authorList>
    </citation>
    <scope>NUCLEOTIDE SEQUENCE [LARGE SCALE GENOMIC DNA]</scope>
    <source>
        <strain evidence="8 9">VK24D</strain>
    </source>
</reference>
<evidence type="ECO:0000256" key="4">
    <source>
        <dbReference type="ARBA" id="ARBA00023027"/>
    </source>
</evidence>
<dbReference type="InterPro" id="IPR006140">
    <property type="entry name" value="D-isomer_DH_NAD-bd"/>
</dbReference>
<dbReference type="PROSITE" id="PS00065">
    <property type="entry name" value="D_2_HYDROXYACID_DH_1"/>
    <property type="match status" value="1"/>
</dbReference>
<dbReference type="SUPFAM" id="SSF52283">
    <property type="entry name" value="Formate/glycerate dehydrogenase catalytic domain-like"/>
    <property type="match status" value="1"/>
</dbReference>
<evidence type="ECO:0000256" key="1">
    <source>
        <dbReference type="ARBA" id="ARBA00005854"/>
    </source>
</evidence>
<keyword evidence="4" id="KW-0520">NAD</keyword>
<evidence type="ECO:0000256" key="3">
    <source>
        <dbReference type="ARBA" id="ARBA00023002"/>
    </source>
</evidence>
<dbReference type="PANTHER" id="PTHR42789:SF1">
    <property type="entry name" value="D-ISOMER SPECIFIC 2-HYDROXYACID DEHYDROGENASE FAMILY PROTEIN (AFU_ORTHOLOGUE AFUA_6G10090)"/>
    <property type="match status" value="1"/>
</dbReference>
<evidence type="ECO:0000313" key="9">
    <source>
        <dbReference type="Proteomes" id="UP001287059"/>
    </source>
</evidence>
<keyword evidence="9" id="KW-1185">Reference proteome</keyword>
<dbReference type="EMBL" id="JAVIIW010000061">
    <property type="protein sequence ID" value="MDX8482908.1"/>
    <property type="molecule type" value="Genomic_DNA"/>
</dbReference>
<dbReference type="SUPFAM" id="SSF51735">
    <property type="entry name" value="NAD(P)-binding Rossmann-fold domains"/>
    <property type="match status" value="1"/>
</dbReference>
<protein>
    <submittedName>
        <fullName evidence="8">NAD(P)-dependent oxidoreductase</fullName>
    </submittedName>
</protein>
<sequence length="297" mass="32151">MQAVIERRQLVIPDNVSVNLGSPPAQELVELCAGADAIFVEHTVVPPAVFDACPSVRAVVFMGTGAGTYIDMTDARRRGIRVATTPGYGDRAVAEHAFALMFSAARSIARMDREIRTGAWSPRGGLQLSGRKVAVIGLGGIGTEFAHLARSIGMNVYAWNRTPRTIEGFVEDIDEALANADVVSIHLALNAETTGLIDRRRLELPAPGYILVNTARAEIVDQEAMLAFLGEGHIGHAGLDVFSQEPLPGENAYRRLDNLTLTAHAAYMTDDAYEELWRRTLAAFDELRLSAMVSPVP</sequence>
<dbReference type="InterPro" id="IPR050857">
    <property type="entry name" value="D-2-hydroxyacid_DH"/>
</dbReference>
<comment type="similarity">
    <text evidence="1 5">Belongs to the D-isomer specific 2-hydroxyacid dehydrogenase family.</text>
</comment>
<dbReference type="Proteomes" id="UP001287059">
    <property type="component" value="Unassembled WGS sequence"/>
</dbReference>
<evidence type="ECO:0000313" key="8">
    <source>
        <dbReference type="EMBL" id="MDX8482908.1"/>
    </source>
</evidence>
<comment type="caution">
    <text evidence="8">The sequence shown here is derived from an EMBL/GenBank/DDBJ whole genome shotgun (WGS) entry which is preliminary data.</text>
</comment>